<gene>
    <name evidence="4" type="primary">KNL1</name>
</gene>
<feature type="coiled-coil region" evidence="1">
    <location>
        <begin position="1355"/>
        <end position="1446"/>
    </location>
</feature>
<dbReference type="InterPro" id="IPR040850">
    <property type="entry name" value="Knl1_RWD_C"/>
</dbReference>
<feature type="compositionally biased region" description="Polar residues" evidence="2">
    <location>
        <begin position="1150"/>
        <end position="1165"/>
    </location>
</feature>
<dbReference type="InterPro" id="IPR037388">
    <property type="entry name" value="Blinkin"/>
</dbReference>
<evidence type="ECO:0000259" key="3">
    <source>
        <dbReference type="Pfam" id="PF18210"/>
    </source>
</evidence>
<dbReference type="GeneID" id="105017606"/>
<organism evidence="4 5">
    <name type="scientific">Esox lucius</name>
    <name type="common">Northern pike</name>
    <dbReference type="NCBI Taxonomy" id="8010"/>
    <lineage>
        <taxon>Eukaryota</taxon>
        <taxon>Metazoa</taxon>
        <taxon>Chordata</taxon>
        <taxon>Craniata</taxon>
        <taxon>Vertebrata</taxon>
        <taxon>Euteleostomi</taxon>
        <taxon>Actinopterygii</taxon>
        <taxon>Neopterygii</taxon>
        <taxon>Teleostei</taxon>
        <taxon>Protacanthopterygii</taxon>
        <taxon>Esociformes</taxon>
        <taxon>Esocidae</taxon>
        <taxon>Esox</taxon>
    </lineage>
</organism>
<dbReference type="Bgee" id="ENSELUG00000004609">
    <property type="expression patterns" value="Expressed in ovary and 10 other cell types or tissues"/>
</dbReference>
<feature type="compositionally biased region" description="Basic and acidic residues" evidence="2">
    <location>
        <begin position="1119"/>
        <end position="1137"/>
    </location>
</feature>
<dbReference type="GO" id="GO:0005634">
    <property type="term" value="C:nucleus"/>
    <property type="evidence" value="ECO:0007669"/>
    <property type="project" value="TreeGrafter"/>
</dbReference>
<evidence type="ECO:0000256" key="2">
    <source>
        <dbReference type="SAM" id="MobiDB-lite"/>
    </source>
</evidence>
<dbReference type="InParanoid" id="A0A3P8XFM0"/>
<feature type="region of interest" description="Disordered" evidence="2">
    <location>
        <begin position="1115"/>
        <end position="1170"/>
    </location>
</feature>
<proteinExistence type="predicted"/>
<dbReference type="OrthoDB" id="6132334at2759"/>
<accession>A0A3P8XFM0</accession>
<dbReference type="Pfam" id="PF18210">
    <property type="entry name" value="Knl1_RWD_C"/>
    <property type="match status" value="1"/>
</dbReference>
<reference evidence="4" key="2">
    <citation type="submission" date="2020-02" db="EMBL/GenBank/DDBJ databases">
        <title>Esox lucius (northern pike) genome, fEsoLuc1, primary haplotype.</title>
        <authorList>
            <person name="Myers G."/>
            <person name="Karagic N."/>
            <person name="Meyer A."/>
            <person name="Pippel M."/>
            <person name="Reichard M."/>
            <person name="Winkler S."/>
            <person name="Tracey A."/>
            <person name="Sims Y."/>
            <person name="Howe K."/>
            <person name="Rhie A."/>
            <person name="Formenti G."/>
            <person name="Durbin R."/>
            <person name="Fedrigo O."/>
            <person name="Jarvis E.D."/>
        </authorList>
    </citation>
    <scope>NUCLEOTIDE SEQUENCE [LARGE SCALE GENOMIC DNA]</scope>
</reference>
<dbReference type="GeneTree" id="ENSGT00410000025918"/>
<dbReference type="PANTHER" id="PTHR16520:SF3">
    <property type="entry name" value="KINETOCHORE SCAFFOLD 1"/>
    <property type="match status" value="1"/>
</dbReference>
<dbReference type="STRING" id="8010.ENSELUP00000003382"/>
<dbReference type="Ensembl" id="ENSELUT00000014112.3">
    <property type="protein sequence ID" value="ENSELUP00000003382.2"/>
    <property type="gene ID" value="ENSELUG00000004609.3"/>
</dbReference>
<dbReference type="GO" id="GO:0051301">
    <property type="term" value="P:cell division"/>
    <property type="evidence" value="ECO:0007669"/>
    <property type="project" value="InterPro"/>
</dbReference>
<dbReference type="PANTHER" id="PTHR16520">
    <property type="entry name" value="KINETOCHORE SCAFFOLD 1"/>
    <property type="match status" value="1"/>
</dbReference>
<evidence type="ECO:0000313" key="4">
    <source>
        <dbReference type="Ensembl" id="ENSELUP00000003382.2"/>
    </source>
</evidence>
<reference evidence="5" key="1">
    <citation type="journal article" date="2014" name="PLoS ONE">
        <title>The genome and linkage map of the northern pike (Esox lucius): conserved synteny revealed between the salmonid sister group and the Neoteleostei.</title>
        <authorList>
            <person name="Rondeau E.B."/>
            <person name="Minkley D.R."/>
            <person name="Leong J.S."/>
            <person name="Messmer A.M."/>
            <person name="Jantzen J.R."/>
            <person name="von Schalburg K.R."/>
            <person name="Lemon C."/>
            <person name="Bird N.H."/>
            <person name="Koop B.F."/>
        </authorList>
    </citation>
    <scope>NUCLEOTIDE SEQUENCE</scope>
</reference>
<evidence type="ECO:0000256" key="1">
    <source>
        <dbReference type="SAM" id="Coils"/>
    </source>
</evidence>
<dbReference type="Pfam" id="PF19221">
    <property type="entry name" value="MELT"/>
    <property type="match status" value="4"/>
</dbReference>
<protein>
    <recommendedName>
        <fullName evidence="3">Knl1 C-terminal RWD domain-containing protein</fullName>
    </recommendedName>
</protein>
<dbReference type="GO" id="GO:0034501">
    <property type="term" value="P:protein localization to kinetochore"/>
    <property type="evidence" value="ECO:0007669"/>
    <property type="project" value="InterPro"/>
</dbReference>
<reference evidence="4" key="3">
    <citation type="submission" date="2025-08" db="UniProtKB">
        <authorList>
            <consortium name="Ensembl"/>
        </authorList>
    </citation>
    <scope>IDENTIFICATION</scope>
</reference>
<dbReference type="GO" id="GO:0008608">
    <property type="term" value="P:attachment of spindle microtubules to kinetochore"/>
    <property type="evidence" value="ECO:0007669"/>
    <property type="project" value="InterPro"/>
</dbReference>
<reference evidence="4" key="4">
    <citation type="submission" date="2025-09" db="UniProtKB">
        <authorList>
            <consortium name="Ensembl"/>
        </authorList>
    </citation>
    <scope>IDENTIFICATION</scope>
</reference>
<dbReference type="OMA" id="GMDMTQC"/>
<name>A0A3P8XFM0_ESOLU</name>
<keyword evidence="1" id="KW-0175">Coiled coil</keyword>
<dbReference type="RefSeq" id="XP_010880619.2">
    <property type="nucleotide sequence ID" value="XM_010882317.5"/>
</dbReference>
<feature type="compositionally biased region" description="Basic and acidic residues" evidence="2">
    <location>
        <begin position="200"/>
        <end position="209"/>
    </location>
</feature>
<feature type="domain" description="Knl1 C-terminal RWD" evidence="3">
    <location>
        <begin position="1388"/>
        <end position="1552"/>
    </location>
</feature>
<feature type="compositionally biased region" description="Basic and acidic residues" evidence="2">
    <location>
        <begin position="1"/>
        <end position="11"/>
    </location>
</feature>
<dbReference type="Proteomes" id="UP000265140">
    <property type="component" value="Chromosome 18"/>
</dbReference>
<feature type="compositionally biased region" description="Polar residues" evidence="2">
    <location>
        <begin position="210"/>
        <end position="222"/>
    </location>
</feature>
<feature type="region of interest" description="Disordered" evidence="2">
    <location>
        <begin position="200"/>
        <end position="226"/>
    </location>
</feature>
<evidence type="ECO:0000313" key="5">
    <source>
        <dbReference type="Proteomes" id="UP000265140"/>
    </source>
</evidence>
<keyword evidence="5" id="KW-1185">Reference proteome</keyword>
<dbReference type="CDD" id="cd22817">
    <property type="entry name" value="DRWD-N_Knl1"/>
    <property type="match status" value="1"/>
</dbReference>
<sequence length="1650" mass="185240">MEPSEASRTDSDSVGSSKRRVSSILKAPRTSSVKFISPEREKSQVERVKPVEKKRISRRVSFATSNDVLLFSKDLKNGSPVRSPLQNLTKSVFFTAAENTSVQTGSINGSQPIAGMETLLNGPLHVSQKRTKDQFMLKRDDYGEKTVMFTGEDTTCMDMTHSHTVLIGNDSDCSVVLPHESNTSILTCGNMDFTFSQEKKENGYSHDSADNSAPFQNKSTSGRGMDPEFEHFLASLRKTRGPTVNQVTPDSSTEVAFHQAASPPERTDSRCFLATLNACMSGVDQENQVPAFSTAMRATVIPQMQSTQFKTTSVMHYEQDLMDLTKSHNTLIDGNGVFQSVPNITSEEQRLRESPFSLVSFSTDPDEMELTRSQTAAIDSKAIGMIATSPFMKTESVAFMSDPNKTQIFRDDDRDMEVTAALNASLQVDVSPLTKKVASSPWIFPKENDTTFQPNQQISHSSIHPNSDDMETTRCQTVAIDCKSLGLIEVPLQGKTRNSSFCMPSSPLPIDTKSLSVVKQVQKDKMKSISFMSEFNKGNHASENDCAMDLTKTLTLSKDHSNVSNMTDKTMGRLFPITKPQNKLFEKSVIRAEPTMDDKEFTRGHTGVIDTRVIDVVGEDEKCTERNRASTEQLVANVSFSAHGDDTFLRLSISSKTNFKGENDCSFVGHKTNLFLDSDDMDMTRSETAVIESDSIKMGNCDHVSARKPSVSGTLEMVPHLEQIANGYMFQLGTESRCSSEAPTFSDSEMERTKSQTIAIESRGINLTFVPQTDEALGNVTKISNGQEKAIEVNGVEKATHCRNNAEAVTSNMKEEVVISDETQVFSEDHEMTRAVTVQTEQHATTNEVVMMGPTTQAVSLFLPEPQLGHVFTNLTEHFDQKRLEDTNDPALNVEQPVIIPNKPVSFSISPSVSIENENVPSEITDQMSLADLQRKLDHISCTITISPDVMDSCAPPLSDLVKTSDKYGVETESLTTVNYGSKSMGGMTEKTASVELEDHIIFDVKSNMTPLKTKCLTSRVSFGGFLPKLPQRAKHSVPHHMESKSMTDFGKRIWKNNVVGTHHLISNTMMDNINDEVLPDISTEEDLSETVDAKSTQTVEDKVFEEIILTKTQGQKRLLPEEDHENSMDKEKRWKPSTENVGEMAPPTQVGQWDSNCTGTASDGSRSDANIRCEGTFETSTSRQNQLESQLEDTGDYMLDVRKKLQDGSITVTEFLKLFSIDFVIHKPRQSILPARVVSCMDCQTKDLLIEKHINRPKQSVYAMDCQKLTELVNGLKVRLRDRDNLLKNVNPTLWESVKGFSDEELQLFGAKLKERRTFFRKRSKVQSHEMKSVLYLNLVKTTQEAQHNLRGKIEKADKLLTDLDECIHDLEAELAAVEGTEVEDNETTLKARQQGLENVNKAIAEHERQICEIKVQERCTLNRVDRLQKEALEQEDHIAMLDRLNEWKFVEKDDRKTVYSFLYQSFLMEVHFEKSDGENGEENERNIMDIRFHRQMDDEKSQCHSRLVHNLLCQYIGSDPSFFKTYITSRYIPKLLHDVGLVVSRCRLLGEEIHLMKKWGALRLNILDISCVDTQVRILFSGLKTVAKFEMTIAIMSSYPFCLLQLQNFQNHIGNTTKEQVEDIISSVTPARNYLTKIVKKINENLLC</sequence>
<dbReference type="InterPro" id="IPR043651">
    <property type="entry name" value="KNL1_MELT_rpt"/>
</dbReference>
<feature type="region of interest" description="Disordered" evidence="2">
    <location>
        <begin position="1"/>
        <end position="25"/>
    </location>
</feature>